<name>A0A1U9QM34_STRNV</name>
<dbReference type="Proteomes" id="UP000189677">
    <property type="component" value="Chromosome"/>
</dbReference>
<evidence type="ECO:0000259" key="1">
    <source>
        <dbReference type="Pfam" id="PF01979"/>
    </source>
</evidence>
<reference evidence="2 3" key="1">
    <citation type="submission" date="2016-11" db="EMBL/GenBank/DDBJ databases">
        <title>Complete genome sequence of Streptomyces niveus SCSIO 3406.</title>
        <authorList>
            <person name="Zhu Q."/>
            <person name="Cheng W."/>
            <person name="Song Y."/>
            <person name="Li Q."/>
            <person name="Ju J."/>
        </authorList>
    </citation>
    <scope>NUCLEOTIDE SEQUENCE [LARGE SCALE GENOMIC DNA]</scope>
    <source>
        <strain evidence="2 3">SCSIO 3406</strain>
    </source>
</reference>
<dbReference type="InterPro" id="IPR006680">
    <property type="entry name" value="Amidohydro-rel"/>
</dbReference>
<dbReference type="PANTHER" id="PTHR43135">
    <property type="entry name" value="ALPHA-D-RIBOSE 1-METHYLPHOSPHONATE 5-TRIPHOSPHATE DIPHOSPHATASE"/>
    <property type="match status" value="1"/>
</dbReference>
<dbReference type="InterPro" id="IPR011059">
    <property type="entry name" value="Metal-dep_hydrolase_composite"/>
</dbReference>
<dbReference type="EMBL" id="CP018047">
    <property type="protein sequence ID" value="AQU65240.1"/>
    <property type="molecule type" value="Genomic_DNA"/>
</dbReference>
<sequence length="435" mass="46901">MATKIHALHASTLIDGTGADPVDNAVLVITDGVITAVGTEAEVQVPGTAEHIDLHDTTLIPGLIDCHTHLGGTQSSDFTQWVIEDDLQQAVESTVQMRELMVHGVTTIRDISRNGLRLKRAVNAGRLPGPRIVACGPGISRTGGHGDAHNLHCDLVQRSHPWALLADGPEEIRKTVRLLNRMGSDAVKIWATGGGMWDKELETDQHFDLDELRAVVREARMVGAPVLAHAESLAATKDCLRAGVATLEHGEELDEECIDMMRDQGVVHVPTLQLFLGPWFDHYPPPPRQGLETYRGGTMVEKEKNRVADNFNASRTAGVRIAVGSDSFSSETVPFGSSTLTEVRTMIETGMPPMDALVAATLNGARALRVDGVTGSLTVGKSADVLALGLNPLDTAKAYGREHIVRVQRGTQVWVDRTDGRTQLPAGEDRHGELV</sequence>
<dbReference type="Pfam" id="PF01979">
    <property type="entry name" value="Amidohydro_1"/>
    <property type="match status" value="1"/>
</dbReference>
<dbReference type="OrthoDB" id="3514520at2"/>
<dbReference type="Gene3D" id="3.20.20.140">
    <property type="entry name" value="Metal-dependent hydrolases"/>
    <property type="match status" value="1"/>
</dbReference>
<dbReference type="InterPro" id="IPR057744">
    <property type="entry name" value="OTAase-like"/>
</dbReference>
<accession>A0A1U9QM34</accession>
<dbReference type="KEGG" id="snw:BBN63_02195"/>
<evidence type="ECO:0000313" key="2">
    <source>
        <dbReference type="EMBL" id="AQU65240.1"/>
    </source>
</evidence>
<dbReference type="GO" id="GO:0016810">
    <property type="term" value="F:hydrolase activity, acting on carbon-nitrogen (but not peptide) bonds"/>
    <property type="evidence" value="ECO:0007669"/>
    <property type="project" value="InterPro"/>
</dbReference>
<dbReference type="RefSeq" id="WP_078073739.1">
    <property type="nucleotide sequence ID" value="NZ_CP018047.1"/>
</dbReference>
<dbReference type="PANTHER" id="PTHR43135:SF3">
    <property type="entry name" value="ALPHA-D-RIBOSE 1-METHYLPHOSPHONATE 5-TRIPHOSPHATE DIPHOSPHATASE"/>
    <property type="match status" value="1"/>
</dbReference>
<organism evidence="2 3">
    <name type="scientific">Streptomyces niveus</name>
    <name type="common">Streptomyces spheroides</name>
    <dbReference type="NCBI Taxonomy" id="193462"/>
    <lineage>
        <taxon>Bacteria</taxon>
        <taxon>Bacillati</taxon>
        <taxon>Actinomycetota</taxon>
        <taxon>Actinomycetes</taxon>
        <taxon>Kitasatosporales</taxon>
        <taxon>Streptomycetaceae</taxon>
        <taxon>Streptomyces</taxon>
    </lineage>
</organism>
<dbReference type="InterPro" id="IPR032466">
    <property type="entry name" value="Metal_Hydrolase"/>
</dbReference>
<feature type="domain" description="Amidohydrolase-related" evidence="1">
    <location>
        <begin position="58"/>
        <end position="401"/>
    </location>
</feature>
<dbReference type="CDD" id="cd01299">
    <property type="entry name" value="Met_dep_hydrolase_A"/>
    <property type="match status" value="1"/>
</dbReference>
<protein>
    <recommendedName>
        <fullName evidence="1">Amidohydrolase-related domain-containing protein</fullName>
    </recommendedName>
</protein>
<dbReference type="InterPro" id="IPR051781">
    <property type="entry name" value="Metallo-dep_Hydrolase"/>
</dbReference>
<keyword evidence="3" id="KW-1185">Reference proteome</keyword>
<dbReference type="AlphaFoldDB" id="A0A1U9QM34"/>
<dbReference type="SUPFAM" id="SSF51338">
    <property type="entry name" value="Composite domain of metallo-dependent hydrolases"/>
    <property type="match status" value="1"/>
</dbReference>
<gene>
    <name evidence="2" type="ORF">BBN63_02195</name>
</gene>
<dbReference type="SUPFAM" id="SSF51556">
    <property type="entry name" value="Metallo-dependent hydrolases"/>
    <property type="match status" value="1"/>
</dbReference>
<evidence type="ECO:0000313" key="3">
    <source>
        <dbReference type="Proteomes" id="UP000189677"/>
    </source>
</evidence>
<proteinExistence type="predicted"/>
<dbReference type="Gene3D" id="2.30.40.10">
    <property type="entry name" value="Urease, subunit C, domain 1"/>
    <property type="match status" value="1"/>
</dbReference>